<dbReference type="Proteomes" id="UP000321525">
    <property type="component" value="Unassembled WGS sequence"/>
</dbReference>
<name>A0A5C6Q2U1_9GAMM</name>
<dbReference type="EMBL" id="VOLQ01000051">
    <property type="protein sequence ID" value="TWX63154.1"/>
    <property type="molecule type" value="Genomic_DNA"/>
</dbReference>
<keyword evidence="4" id="KW-1185">Reference proteome</keyword>
<dbReference type="PANTHER" id="PTHR31876">
    <property type="entry name" value="COV-LIKE PROTEIN 1"/>
    <property type="match status" value="1"/>
</dbReference>
<dbReference type="Proteomes" id="UP000321917">
    <property type="component" value="Unassembled WGS sequence"/>
</dbReference>
<dbReference type="AlphaFoldDB" id="A0A5C6Q2U1"/>
<dbReference type="InterPro" id="IPR007462">
    <property type="entry name" value="COV1-like"/>
</dbReference>
<proteinExistence type="predicted"/>
<keyword evidence="1" id="KW-0472">Membrane</keyword>
<accession>A0A5C6Q2U1</accession>
<keyword evidence="1" id="KW-0812">Transmembrane</keyword>
<sequence>MQLLNILKKIKSFLLTAFIGGIVILLPVVIVFKVAFWLLNSLSMAFEPISTFLSTQLVSHIPLAEILAFAAVFFSCFFIGLLVQTAWGRYVHGQLEQRLLVPIPGYTLVRDLVSQFKNKEGGSFTRPVMLKAFQSEQFVLGYITDELEDHFAVFVPTSPSPFNGFVIFAPKADVKHIEGSAKSVMNLIVGCGVGSAKTLTKDHFKTP</sequence>
<feature type="transmembrane region" description="Helical" evidence="1">
    <location>
        <begin position="12"/>
        <end position="39"/>
    </location>
</feature>
<dbReference type="OrthoDB" id="5636623at2"/>
<reference evidence="3 5" key="1">
    <citation type="submission" date="2019-07" db="EMBL/GenBank/DDBJ databases">
        <title>Genomes of sea-ice associated Colwellia species.</title>
        <authorList>
            <person name="Bowman J.P."/>
        </authorList>
    </citation>
    <scope>NUCLEOTIDE SEQUENCE [LARGE SCALE GENOMIC DNA]</scope>
    <source>
        <strain evidence="2 4">ACAM 607</strain>
        <strain evidence="3 5">IC036</strain>
    </source>
</reference>
<evidence type="ECO:0000313" key="5">
    <source>
        <dbReference type="Proteomes" id="UP000321917"/>
    </source>
</evidence>
<gene>
    <name evidence="2" type="ORF">ESZ26_11630</name>
    <name evidence="3" type="ORF">ESZ27_17680</name>
</gene>
<feature type="transmembrane region" description="Helical" evidence="1">
    <location>
        <begin position="59"/>
        <end position="83"/>
    </location>
</feature>
<dbReference type="RefSeq" id="WP_146799685.1">
    <property type="nucleotide sequence ID" value="NZ_VOLP01000014.1"/>
</dbReference>
<dbReference type="Pfam" id="PF04367">
    <property type="entry name" value="DUF502"/>
    <property type="match status" value="1"/>
</dbReference>
<evidence type="ECO:0000256" key="1">
    <source>
        <dbReference type="SAM" id="Phobius"/>
    </source>
</evidence>
<evidence type="ECO:0000313" key="2">
    <source>
        <dbReference type="EMBL" id="TWX58338.1"/>
    </source>
</evidence>
<protein>
    <submittedName>
        <fullName evidence="3">DUF502 domain-containing protein</fullName>
    </submittedName>
</protein>
<evidence type="ECO:0000313" key="4">
    <source>
        <dbReference type="Proteomes" id="UP000321525"/>
    </source>
</evidence>
<evidence type="ECO:0000313" key="3">
    <source>
        <dbReference type="EMBL" id="TWX63154.1"/>
    </source>
</evidence>
<comment type="caution">
    <text evidence="3">The sequence shown here is derived from an EMBL/GenBank/DDBJ whole genome shotgun (WGS) entry which is preliminary data.</text>
</comment>
<organism evidence="3 5">
    <name type="scientific">Colwellia hornerae</name>
    <dbReference type="NCBI Taxonomy" id="89402"/>
    <lineage>
        <taxon>Bacteria</taxon>
        <taxon>Pseudomonadati</taxon>
        <taxon>Pseudomonadota</taxon>
        <taxon>Gammaproteobacteria</taxon>
        <taxon>Alteromonadales</taxon>
        <taxon>Colwelliaceae</taxon>
        <taxon>Colwellia</taxon>
    </lineage>
</organism>
<dbReference type="PANTHER" id="PTHR31876:SF26">
    <property type="entry name" value="PROTEIN LIKE COV 2"/>
    <property type="match status" value="1"/>
</dbReference>
<keyword evidence="1" id="KW-1133">Transmembrane helix</keyword>
<dbReference type="EMBL" id="VOLR01000015">
    <property type="protein sequence ID" value="TWX58338.1"/>
    <property type="molecule type" value="Genomic_DNA"/>
</dbReference>